<proteinExistence type="predicted"/>
<accession>A0AAV4EUN9</accession>
<organism evidence="2 3">
    <name type="scientific">Elysia marginata</name>
    <dbReference type="NCBI Taxonomy" id="1093978"/>
    <lineage>
        <taxon>Eukaryota</taxon>
        <taxon>Metazoa</taxon>
        <taxon>Spiralia</taxon>
        <taxon>Lophotrochozoa</taxon>
        <taxon>Mollusca</taxon>
        <taxon>Gastropoda</taxon>
        <taxon>Heterobranchia</taxon>
        <taxon>Euthyneura</taxon>
        <taxon>Panpulmonata</taxon>
        <taxon>Sacoglossa</taxon>
        <taxon>Placobranchoidea</taxon>
        <taxon>Plakobranchidae</taxon>
        <taxon>Elysia</taxon>
    </lineage>
</organism>
<name>A0AAV4EUN9_9GAST</name>
<dbReference type="Proteomes" id="UP000762676">
    <property type="component" value="Unassembled WGS sequence"/>
</dbReference>
<evidence type="ECO:0000256" key="1">
    <source>
        <dbReference type="SAM" id="MobiDB-lite"/>
    </source>
</evidence>
<evidence type="ECO:0000313" key="2">
    <source>
        <dbReference type="EMBL" id="GFR64504.1"/>
    </source>
</evidence>
<gene>
    <name evidence="2" type="ORF">ElyMa_001924300</name>
</gene>
<reference evidence="2 3" key="1">
    <citation type="journal article" date="2021" name="Elife">
        <title>Chloroplast acquisition without the gene transfer in kleptoplastic sea slugs, Plakobranchus ocellatus.</title>
        <authorList>
            <person name="Maeda T."/>
            <person name="Takahashi S."/>
            <person name="Yoshida T."/>
            <person name="Shimamura S."/>
            <person name="Takaki Y."/>
            <person name="Nagai Y."/>
            <person name="Toyoda A."/>
            <person name="Suzuki Y."/>
            <person name="Arimoto A."/>
            <person name="Ishii H."/>
            <person name="Satoh N."/>
            <person name="Nishiyama T."/>
            <person name="Hasebe M."/>
            <person name="Maruyama T."/>
            <person name="Minagawa J."/>
            <person name="Obokata J."/>
            <person name="Shigenobu S."/>
        </authorList>
    </citation>
    <scope>NUCLEOTIDE SEQUENCE [LARGE SCALE GENOMIC DNA]</scope>
</reference>
<keyword evidence="3" id="KW-1185">Reference proteome</keyword>
<feature type="compositionally biased region" description="Polar residues" evidence="1">
    <location>
        <begin position="254"/>
        <end position="264"/>
    </location>
</feature>
<feature type="region of interest" description="Disordered" evidence="1">
    <location>
        <begin position="232"/>
        <end position="271"/>
    </location>
</feature>
<dbReference type="AlphaFoldDB" id="A0AAV4EUN9"/>
<dbReference type="EMBL" id="BMAT01003899">
    <property type="protein sequence ID" value="GFR64504.1"/>
    <property type="molecule type" value="Genomic_DNA"/>
</dbReference>
<evidence type="ECO:0000313" key="3">
    <source>
        <dbReference type="Proteomes" id="UP000762676"/>
    </source>
</evidence>
<feature type="compositionally biased region" description="Polar residues" evidence="1">
    <location>
        <begin position="766"/>
        <end position="783"/>
    </location>
</feature>
<feature type="region of interest" description="Disordered" evidence="1">
    <location>
        <begin position="308"/>
        <end position="329"/>
    </location>
</feature>
<feature type="compositionally biased region" description="Polar residues" evidence="1">
    <location>
        <begin position="308"/>
        <end position="324"/>
    </location>
</feature>
<sequence length="880" mass="96513">MTEASNARVGVVGPRPLGLVKRETVHFEDSEGQMEEVYAARSPSRFSLGSCRIQDGLQSRGKSRGGGSQQRSELRSMRNLQETLRQAALLNIVAAVNHDGPPLSEQSSRASGSQSVGIKGANLLGHTVSGVGAKKLVLINGQSPGDYTSGSFSRHLQTSVPPAPVHGAPPVPPNTASNPNSTLSTLLSQRTRTISIPRPRTQSEQSSFMHNSLLDAKEQLVNMTNFRARSNLEPETINTLPSEPANVENKKPNQDSVASKTAHTQSKKPQESYKVLMNSGDSPYALHGVSMDTTSPGNFGEILGNQAHAQANGDQKSKVSQAPKQSKEDKRAYAVQQMQNLKKHISTNKKKELMMKLTEMAKCEAVDMSEPMRQNGDKGAPSIIILAQKKDTPHNNHGPSPEIQAAMTNGSGHRSVGDNHFAAPTNSRIQSETADAIAAYRQSKGLDTFEVGDDLRIESIAGTGSNSADKIGDQAHRRDGKRNILDNYQSNVIDLNMWVREHLFSDSIVGKTMQSPECLELRPVDASTPSPVEKGFISDKKRFMASKRLPIYSVRDKLYSPSPVVYEATYHRPKASTGDISLVGQSLPSLSSTKSPVHMSRTTQKRVSSEHTRAPSQEEQHIEHDENHLKHLAELPDRKQNMTFCKPWGSTSKQTSTASPILRTEILDHLQCVGIIDRRPPSFSQKKSISKISGINKIGLGPEDSIEPELFDEEFDRCSESGVLTTLPEYRKSKLYSAFRASEENLATLADNASMVSENLTTKSLLNQPTGSTLEKATTSLQNKEPEKPAVKEPLYMGCSSMVSENDIRSQFHYVNGEDNANSHKNANFKVLKALDQDVYFDFQHRKYRSGNSNSTATSLNTGANKPRMHFLKIKFPGES</sequence>
<comment type="caution">
    <text evidence="2">The sequence shown here is derived from an EMBL/GenBank/DDBJ whole genome shotgun (WGS) entry which is preliminary data.</text>
</comment>
<feature type="region of interest" description="Disordered" evidence="1">
    <location>
        <begin position="54"/>
        <end position="76"/>
    </location>
</feature>
<feature type="compositionally biased region" description="Polar residues" evidence="1">
    <location>
        <begin position="586"/>
        <end position="606"/>
    </location>
</feature>
<feature type="region of interest" description="Disordered" evidence="1">
    <location>
        <begin position="586"/>
        <end position="624"/>
    </location>
</feature>
<protein>
    <submittedName>
        <fullName evidence="2">Uncharacterized protein</fullName>
    </submittedName>
</protein>
<feature type="compositionally biased region" description="Basic and acidic residues" evidence="1">
    <location>
        <begin position="607"/>
        <end position="624"/>
    </location>
</feature>
<feature type="region of interest" description="Disordered" evidence="1">
    <location>
        <begin position="766"/>
        <end position="789"/>
    </location>
</feature>